<evidence type="ECO:0000259" key="1">
    <source>
        <dbReference type="Pfam" id="PF12146"/>
    </source>
</evidence>
<dbReference type="InterPro" id="IPR022742">
    <property type="entry name" value="Hydrolase_4"/>
</dbReference>
<reference evidence="3" key="1">
    <citation type="journal article" date="2019" name="Int. J. Syst. Evol. Microbiol.">
        <title>The Global Catalogue of Microorganisms (GCM) 10K type strain sequencing project: providing services to taxonomists for standard genome sequencing and annotation.</title>
        <authorList>
            <consortium name="The Broad Institute Genomics Platform"/>
            <consortium name="The Broad Institute Genome Sequencing Center for Infectious Disease"/>
            <person name="Wu L."/>
            <person name="Ma J."/>
        </authorList>
    </citation>
    <scope>NUCLEOTIDE SEQUENCE [LARGE SCALE GENOMIC DNA]</scope>
    <source>
        <strain evidence="3">CCUG 60527</strain>
    </source>
</reference>
<evidence type="ECO:0000313" key="3">
    <source>
        <dbReference type="Proteomes" id="UP001597062"/>
    </source>
</evidence>
<sequence>MTHNQQTITVKNIPIYIQNWLPENPQAIVIVAHGMGEHSGRYEKTVAANFYNNDIGVVAFDHIGHGKSGGKRGHNPGYETVLDVIEAVLNVTKQIAADKPVFIYGHSMGGNAIINYILKRKPAIKGAIASSPFLKLAFQPPKWKLAAGKLLLNIAPSITMGNELNPNDISRDPEEVIKYQEDDLVHDKISPNYSITFIENGQWAINNAYTLHIPMYVFHGTDDKIIDYKGSETFANNTEKASLKLYKGGYHELHNDICKKEVLADMLTWVKSNL</sequence>
<dbReference type="SUPFAM" id="SSF53474">
    <property type="entry name" value="alpha/beta-Hydrolases"/>
    <property type="match status" value="1"/>
</dbReference>
<protein>
    <submittedName>
        <fullName evidence="2">Alpha/beta hydrolase</fullName>
    </submittedName>
</protein>
<dbReference type="EMBL" id="JBHTJR010000047">
    <property type="protein sequence ID" value="MFD0993518.1"/>
    <property type="molecule type" value="Genomic_DNA"/>
</dbReference>
<keyword evidence="3" id="KW-1185">Reference proteome</keyword>
<evidence type="ECO:0000313" key="2">
    <source>
        <dbReference type="EMBL" id="MFD0993518.1"/>
    </source>
</evidence>
<dbReference type="Pfam" id="PF12146">
    <property type="entry name" value="Hydrolase_4"/>
    <property type="match status" value="1"/>
</dbReference>
<dbReference type="Gene3D" id="3.40.50.1820">
    <property type="entry name" value="alpha/beta hydrolase"/>
    <property type="match status" value="1"/>
</dbReference>
<proteinExistence type="predicted"/>
<dbReference type="InterPro" id="IPR051044">
    <property type="entry name" value="MAG_DAG_Lipase"/>
</dbReference>
<keyword evidence="2" id="KW-0378">Hydrolase</keyword>
<dbReference type="Proteomes" id="UP001597062">
    <property type="component" value="Unassembled WGS sequence"/>
</dbReference>
<feature type="domain" description="Serine aminopeptidase S33" evidence="1">
    <location>
        <begin position="24"/>
        <end position="256"/>
    </location>
</feature>
<dbReference type="InterPro" id="IPR000073">
    <property type="entry name" value="AB_hydrolase_1"/>
</dbReference>
<dbReference type="InterPro" id="IPR029058">
    <property type="entry name" value="AB_hydrolase_fold"/>
</dbReference>
<comment type="caution">
    <text evidence="2">The sequence shown here is derived from an EMBL/GenBank/DDBJ whole genome shotgun (WGS) entry which is preliminary data.</text>
</comment>
<dbReference type="GO" id="GO:0016787">
    <property type="term" value="F:hydrolase activity"/>
    <property type="evidence" value="ECO:0007669"/>
    <property type="project" value="UniProtKB-KW"/>
</dbReference>
<dbReference type="PRINTS" id="PR00111">
    <property type="entry name" value="ABHYDROLASE"/>
</dbReference>
<dbReference type="PANTHER" id="PTHR11614">
    <property type="entry name" value="PHOSPHOLIPASE-RELATED"/>
    <property type="match status" value="1"/>
</dbReference>
<name>A0ABW3JSN6_9FLAO</name>
<organism evidence="2 3">
    <name type="scientific">Tenacibaculum geojense</name>
    <dbReference type="NCBI Taxonomy" id="915352"/>
    <lineage>
        <taxon>Bacteria</taxon>
        <taxon>Pseudomonadati</taxon>
        <taxon>Bacteroidota</taxon>
        <taxon>Flavobacteriia</taxon>
        <taxon>Flavobacteriales</taxon>
        <taxon>Flavobacteriaceae</taxon>
        <taxon>Tenacibaculum</taxon>
    </lineage>
</organism>
<accession>A0ABW3JSN6</accession>
<dbReference type="RefSeq" id="WP_386107854.1">
    <property type="nucleotide sequence ID" value="NZ_JBHTJR010000047.1"/>
</dbReference>
<gene>
    <name evidence="2" type="ORF">ACFQ1U_09915</name>
</gene>